<gene>
    <name evidence="1" type="ORF">G9444_2797</name>
</gene>
<proteinExistence type="predicted"/>
<reference evidence="1 2" key="1">
    <citation type="submission" date="2020-03" db="EMBL/GenBank/DDBJ databases">
        <title>Screen low temperature-resistant strains for efficient degradation of petroleum hydrocarbons under the low temperature.</title>
        <authorList>
            <person name="Wang Y."/>
            <person name="Chen J."/>
        </authorList>
    </citation>
    <scope>NUCLEOTIDE SEQUENCE [LARGE SCALE GENOMIC DNA]</scope>
    <source>
        <strain evidence="1 2">KB1</strain>
    </source>
</reference>
<evidence type="ECO:0000313" key="2">
    <source>
        <dbReference type="Proteomes" id="UP000502345"/>
    </source>
</evidence>
<organism evidence="1 2">
    <name type="scientific">Rhodococcus erythropolis</name>
    <name type="common">Arthrobacter picolinophilus</name>
    <dbReference type="NCBI Taxonomy" id="1833"/>
    <lineage>
        <taxon>Bacteria</taxon>
        <taxon>Bacillati</taxon>
        <taxon>Actinomycetota</taxon>
        <taxon>Actinomycetes</taxon>
        <taxon>Mycobacteriales</taxon>
        <taxon>Nocardiaceae</taxon>
        <taxon>Rhodococcus</taxon>
        <taxon>Rhodococcus erythropolis group</taxon>
    </lineage>
</organism>
<sequence>MASPADGVFGKPKHAVLLSISVVRKI</sequence>
<dbReference type="AlphaFoldDB" id="A0A6G9CTT0"/>
<name>A0A6G9CTT0_RHOER</name>
<dbReference type="EMBL" id="CP050124">
    <property type="protein sequence ID" value="QIP40041.1"/>
    <property type="molecule type" value="Genomic_DNA"/>
</dbReference>
<dbReference type="Proteomes" id="UP000502345">
    <property type="component" value="Chromosome"/>
</dbReference>
<protein>
    <submittedName>
        <fullName evidence="1">Uncharacterized protein</fullName>
    </submittedName>
</protein>
<accession>A0A6G9CTT0</accession>
<evidence type="ECO:0000313" key="1">
    <source>
        <dbReference type="EMBL" id="QIP40041.1"/>
    </source>
</evidence>